<keyword evidence="1" id="KW-0004">4Fe-4S</keyword>
<evidence type="ECO:0000313" key="7">
    <source>
        <dbReference type="Proteomes" id="UP001595528"/>
    </source>
</evidence>
<dbReference type="PANTHER" id="PTHR43498">
    <property type="entry name" value="FERREDOXIN:COB-COM HETERODISULFIDE REDUCTASE SUBUNIT A"/>
    <property type="match status" value="1"/>
</dbReference>
<comment type="caution">
    <text evidence="6">The sequence shown here is derived from an EMBL/GenBank/DDBJ whole genome shotgun (WGS) entry which is preliminary data.</text>
</comment>
<evidence type="ECO:0000256" key="3">
    <source>
        <dbReference type="ARBA" id="ARBA00023002"/>
    </source>
</evidence>
<keyword evidence="2" id="KW-0479">Metal-binding</keyword>
<proteinExistence type="predicted"/>
<gene>
    <name evidence="6" type="ORF">ACFOGJ_06290</name>
</gene>
<dbReference type="SUPFAM" id="SSF51905">
    <property type="entry name" value="FAD/NAD(P)-binding domain"/>
    <property type="match status" value="1"/>
</dbReference>
<keyword evidence="4" id="KW-0408">Iron</keyword>
<keyword evidence="5" id="KW-0411">Iron-sulfur</keyword>
<reference evidence="7" key="1">
    <citation type="journal article" date="2019" name="Int. J. Syst. Evol. Microbiol.">
        <title>The Global Catalogue of Microorganisms (GCM) 10K type strain sequencing project: providing services to taxonomists for standard genome sequencing and annotation.</title>
        <authorList>
            <consortium name="The Broad Institute Genomics Platform"/>
            <consortium name="The Broad Institute Genome Sequencing Center for Infectious Disease"/>
            <person name="Wu L."/>
            <person name="Ma J."/>
        </authorList>
    </citation>
    <scope>NUCLEOTIDE SEQUENCE [LARGE SCALE GENOMIC DNA]</scope>
    <source>
        <strain evidence="7">KCTC 42964</strain>
    </source>
</reference>
<evidence type="ECO:0000313" key="6">
    <source>
        <dbReference type="EMBL" id="MFC3226828.1"/>
    </source>
</evidence>
<dbReference type="EMBL" id="JBHRTR010000017">
    <property type="protein sequence ID" value="MFC3226828.1"/>
    <property type="molecule type" value="Genomic_DNA"/>
</dbReference>
<accession>A0ABV7KWR0</accession>
<dbReference type="PRINTS" id="PR00411">
    <property type="entry name" value="PNDRDTASEI"/>
</dbReference>
<dbReference type="InterPro" id="IPR036188">
    <property type="entry name" value="FAD/NAD-bd_sf"/>
</dbReference>
<evidence type="ECO:0000256" key="2">
    <source>
        <dbReference type="ARBA" id="ARBA00022723"/>
    </source>
</evidence>
<name>A0ABV7KWR0_9PROT</name>
<evidence type="ECO:0000256" key="4">
    <source>
        <dbReference type="ARBA" id="ARBA00023004"/>
    </source>
</evidence>
<dbReference type="PANTHER" id="PTHR43498:SF1">
    <property type="entry name" value="COB--COM HETERODISULFIDE REDUCTASE IRON-SULFUR SUBUNIT A"/>
    <property type="match status" value="1"/>
</dbReference>
<keyword evidence="7" id="KW-1185">Reference proteome</keyword>
<dbReference type="Proteomes" id="UP001595528">
    <property type="component" value="Unassembled WGS sequence"/>
</dbReference>
<organism evidence="6 7">
    <name type="scientific">Marinibaculum pumilum</name>
    <dbReference type="NCBI Taxonomy" id="1766165"/>
    <lineage>
        <taxon>Bacteria</taxon>
        <taxon>Pseudomonadati</taxon>
        <taxon>Pseudomonadota</taxon>
        <taxon>Alphaproteobacteria</taxon>
        <taxon>Rhodospirillales</taxon>
        <taxon>Rhodospirillaceae</taxon>
        <taxon>Marinibaculum</taxon>
    </lineage>
</organism>
<evidence type="ECO:0000256" key="1">
    <source>
        <dbReference type="ARBA" id="ARBA00022485"/>
    </source>
</evidence>
<evidence type="ECO:0000256" key="5">
    <source>
        <dbReference type="ARBA" id="ARBA00023014"/>
    </source>
</evidence>
<protein>
    <submittedName>
        <fullName evidence="6">FAD-dependent oxidoreductase</fullName>
    </submittedName>
</protein>
<dbReference type="RefSeq" id="WP_379898968.1">
    <property type="nucleotide sequence ID" value="NZ_JBHRTR010000017.1"/>
</dbReference>
<sequence length="424" mass="43510">MAVAAEPYDVIVAGGGSAGVGAAVGAAAAGARTLLVEAGGCLGGASTLRNVVTYCGLYTLGDPPLQVVAGVAEQVLAKLRAAGAITPPLRHRGVYAVFEPEAVKLALDEVCEEAGVEVLLHATLARAERTGDRVSGLHLFGHGGWTEVTARAFVDATGEANLAWLAGAATRYGNAGAVNLGSLGTRFGGIPKSVAVTADQVAAAVAAAKADGIGPFAKDRSVVTRLPQSGDLCVYVASADYDPRDGADLSAAERSGRRQAQAYLAAIRRIPGCEGAWLAATGPQFGTRESRHLDCATRLTWDDVQARRRFDDCIALGAWGAEWHDRSDFSSSFDYPPERGAYDIPLGCLASRDTPNMFAAGRTADGDRLAGAAIRVMGTAFATGQAAGVAAAAVADRGVADVQAVRGELRRQGAILDPAEARPA</sequence>
<dbReference type="Gene3D" id="3.50.50.60">
    <property type="entry name" value="FAD/NAD(P)-binding domain"/>
    <property type="match status" value="1"/>
</dbReference>
<keyword evidence="3" id="KW-0560">Oxidoreductase</keyword>
<dbReference type="InterPro" id="IPR039650">
    <property type="entry name" value="HdrA-like"/>
</dbReference>
<dbReference type="Pfam" id="PF12831">
    <property type="entry name" value="FAD_oxidored"/>
    <property type="match status" value="1"/>
</dbReference>